<comment type="similarity">
    <text evidence="2">Belongs to the outer membrane factor (OMF) (TC 1.B.17) family.</text>
</comment>
<proteinExistence type="inferred from homology"/>
<evidence type="ECO:0000256" key="3">
    <source>
        <dbReference type="SAM" id="SignalP"/>
    </source>
</evidence>
<dbReference type="PANTHER" id="PTHR30203:SF32">
    <property type="entry name" value="CATION EFFLUX SYSTEM PROTEIN CUSC"/>
    <property type="match status" value="1"/>
</dbReference>
<sequence length="108" mass="12017">MFKLKLLSISTIFILAGCVSLAPEYQRPPAPVPQQFSLSKNSLTPAVNSYQDTGWRNFFVDPQVSRLIGEALNNNRDLRMAALKVEEARAQFNVTDADRYPQLNASSG</sequence>
<comment type="subcellular location">
    <subcellularLocation>
        <location evidence="1">Cell outer membrane</location>
        <topology evidence="1">Lipid-anchor</topology>
    </subcellularLocation>
</comment>
<accession>A0A2N5A552</accession>
<organism evidence="4 5">
    <name type="scientific">Klebsiella variicola</name>
    <dbReference type="NCBI Taxonomy" id="244366"/>
    <lineage>
        <taxon>Bacteria</taxon>
        <taxon>Pseudomonadati</taxon>
        <taxon>Pseudomonadota</taxon>
        <taxon>Gammaproteobacteria</taxon>
        <taxon>Enterobacterales</taxon>
        <taxon>Enterobacteriaceae</taxon>
        <taxon>Klebsiella/Raoultella group</taxon>
        <taxon>Klebsiella</taxon>
        <taxon>Klebsiella pneumoniae complex</taxon>
    </lineage>
</organism>
<comment type="caution">
    <text evidence="4">The sequence shown here is derived from an EMBL/GenBank/DDBJ whole genome shotgun (WGS) entry which is preliminary data.</text>
</comment>
<feature type="chain" id="PRO_5014852927" description="Copper/silver efflux system outer membrane protein CusC" evidence="3">
    <location>
        <begin position="23"/>
        <end position="108"/>
    </location>
</feature>
<reference evidence="4 5" key="1">
    <citation type="submission" date="2017-11" db="EMBL/GenBank/DDBJ databases">
        <authorList>
            <person name="Han C.G."/>
        </authorList>
    </citation>
    <scope>NUCLEOTIDE SEQUENCE [LARGE SCALE GENOMIC DNA]</scope>
    <source>
        <strain evidence="4 5">A5</strain>
    </source>
</reference>
<dbReference type="InterPro" id="IPR003423">
    <property type="entry name" value="OMP_efflux"/>
</dbReference>
<dbReference type="EMBL" id="PICB01002850">
    <property type="protein sequence ID" value="PLP37691.1"/>
    <property type="molecule type" value="Genomic_DNA"/>
</dbReference>
<dbReference type="GO" id="GO:0009279">
    <property type="term" value="C:cell outer membrane"/>
    <property type="evidence" value="ECO:0007669"/>
    <property type="project" value="UniProtKB-SubCell"/>
</dbReference>
<name>A0A2N5A552_KLEVA</name>
<dbReference type="PANTHER" id="PTHR30203">
    <property type="entry name" value="OUTER MEMBRANE CATION EFFLUX PROTEIN"/>
    <property type="match status" value="1"/>
</dbReference>
<gene>
    <name evidence="4" type="ORF">CWM98_34850</name>
</gene>
<reference evidence="4 5" key="2">
    <citation type="submission" date="2018-01" db="EMBL/GenBank/DDBJ databases">
        <title>Genomic study of Klebsiella pneumoniae.</title>
        <authorList>
            <person name="Yang Y."/>
            <person name="Bicalho R."/>
        </authorList>
    </citation>
    <scope>NUCLEOTIDE SEQUENCE [LARGE SCALE GENOMIC DNA]</scope>
    <source>
        <strain evidence="4 5">A5</strain>
    </source>
</reference>
<evidence type="ECO:0000313" key="5">
    <source>
        <dbReference type="Proteomes" id="UP000234473"/>
    </source>
</evidence>
<evidence type="ECO:0000256" key="1">
    <source>
        <dbReference type="ARBA" id="ARBA00004459"/>
    </source>
</evidence>
<evidence type="ECO:0008006" key="6">
    <source>
        <dbReference type="Google" id="ProtNLM"/>
    </source>
</evidence>
<feature type="non-terminal residue" evidence="4">
    <location>
        <position position="108"/>
    </location>
</feature>
<dbReference type="SUPFAM" id="SSF56954">
    <property type="entry name" value="Outer membrane efflux proteins (OEP)"/>
    <property type="match status" value="1"/>
</dbReference>
<dbReference type="AlphaFoldDB" id="A0A2N5A552"/>
<feature type="signal peptide" evidence="3">
    <location>
        <begin position="1"/>
        <end position="22"/>
    </location>
</feature>
<dbReference type="Gene3D" id="1.20.1600.10">
    <property type="entry name" value="Outer membrane efflux proteins (OEP)"/>
    <property type="match status" value="1"/>
</dbReference>
<dbReference type="GO" id="GO:0015562">
    <property type="term" value="F:efflux transmembrane transporter activity"/>
    <property type="evidence" value="ECO:0007669"/>
    <property type="project" value="InterPro"/>
</dbReference>
<dbReference type="Proteomes" id="UP000234473">
    <property type="component" value="Unassembled WGS sequence"/>
</dbReference>
<dbReference type="PROSITE" id="PS51257">
    <property type="entry name" value="PROKAR_LIPOPROTEIN"/>
    <property type="match status" value="1"/>
</dbReference>
<keyword evidence="3" id="KW-0732">Signal</keyword>
<dbReference type="InterPro" id="IPR010131">
    <property type="entry name" value="MdtP/NodT-like"/>
</dbReference>
<dbReference type="Pfam" id="PF02321">
    <property type="entry name" value="OEP"/>
    <property type="match status" value="1"/>
</dbReference>
<protein>
    <recommendedName>
        <fullName evidence="6">Copper/silver efflux system outer membrane protein CusC</fullName>
    </recommendedName>
</protein>
<evidence type="ECO:0000256" key="2">
    <source>
        <dbReference type="ARBA" id="ARBA00007613"/>
    </source>
</evidence>
<evidence type="ECO:0000313" key="4">
    <source>
        <dbReference type="EMBL" id="PLP37691.1"/>
    </source>
</evidence>